<organism evidence="2 3">
    <name type="scientific">Pontixanthobacter luteolus</name>
    <dbReference type="NCBI Taxonomy" id="295089"/>
    <lineage>
        <taxon>Bacteria</taxon>
        <taxon>Pseudomonadati</taxon>
        <taxon>Pseudomonadota</taxon>
        <taxon>Alphaproteobacteria</taxon>
        <taxon>Sphingomonadales</taxon>
        <taxon>Erythrobacteraceae</taxon>
        <taxon>Pontixanthobacter</taxon>
    </lineage>
</organism>
<dbReference type="AlphaFoldDB" id="A0A6I4V129"/>
<evidence type="ECO:0000313" key="3">
    <source>
        <dbReference type="Proteomes" id="UP000471435"/>
    </source>
</evidence>
<dbReference type="EMBL" id="WTYP01000002">
    <property type="protein sequence ID" value="MXP47548.1"/>
    <property type="molecule type" value="Genomic_DNA"/>
</dbReference>
<protein>
    <submittedName>
        <fullName evidence="2">Uncharacterized protein</fullName>
    </submittedName>
</protein>
<keyword evidence="3" id="KW-1185">Reference proteome</keyword>
<reference evidence="2 3" key="1">
    <citation type="submission" date="2019-12" db="EMBL/GenBank/DDBJ databases">
        <title>Genomic-based taxomic classification of the family Erythrobacteraceae.</title>
        <authorList>
            <person name="Xu L."/>
        </authorList>
    </citation>
    <scope>NUCLEOTIDE SEQUENCE [LARGE SCALE GENOMIC DNA]</scope>
    <source>
        <strain evidence="2 3">SW-109</strain>
    </source>
</reference>
<feature type="transmembrane region" description="Helical" evidence="1">
    <location>
        <begin position="12"/>
        <end position="37"/>
    </location>
</feature>
<comment type="caution">
    <text evidence="2">The sequence shown here is derived from an EMBL/GenBank/DDBJ whole genome shotgun (WGS) entry which is preliminary data.</text>
</comment>
<sequence>MTYQADKAPRIIAGGAALAVVGLFLLILIQSVGPYFYEKFQRYRLELCEKKHRVRADAWKPIFGFDMGGRYITGDTPESRALIDCIVGSQSVRHLNAPKYGDRASAQPVLSITHSAFENGFDFAYYEGDPG</sequence>
<keyword evidence="1" id="KW-1133">Transmembrane helix</keyword>
<evidence type="ECO:0000313" key="2">
    <source>
        <dbReference type="EMBL" id="MXP47548.1"/>
    </source>
</evidence>
<name>A0A6I4V129_9SPHN</name>
<evidence type="ECO:0000256" key="1">
    <source>
        <dbReference type="SAM" id="Phobius"/>
    </source>
</evidence>
<keyword evidence="1" id="KW-0812">Transmembrane</keyword>
<dbReference type="RefSeq" id="WP_160730836.1">
    <property type="nucleotide sequence ID" value="NZ_WTYP01000002.1"/>
</dbReference>
<gene>
    <name evidence="2" type="ORF">GRI43_09170</name>
</gene>
<dbReference type="Proteomes" id="UP000471435">
    <property type="component" value="Unassembled WGS sequence"/>
</dbReference>
<proteinExistence type="predicted"/>
<accession>A0A6I4V129</accession>
<dbReference type="OrthoDB" id="9799531at2"/>
<keyword evidence="1" id="KW-0472">Membrane</keyword>